<keyword evidence="2" id="KW-1133">Transmembrane helix</keyword>
<keyword evidence="4" id="KW-1185">Reference proteome</keyword>
<dbReference type="EMBL" id="ARZY01000003">
    <property type="protein sequence ID" value="EWH11724.1"/>
    <property type="molecule type" value="Genomic_DNA"/>
</dbReference>
<feature type="coiled-coil region" evidence="1">
    <location>
        <begin position="59"/>
        <end position="95"/>
    </location>
</feature>
<comment type="caution">
    <text evidence="3">The sequence shown here is derived from an EMBL/GenBank/DDBJ whole genome shotgun (WGS) entry which is preliminary data.</text>
</comment>
<dbReference type="Proteomes" id="UP000019276">
    <property type="component" value="Unassembled WGS sequence"/>
</dbReference>
<dbReference type="STRING" id="1328313.DS2_02835"/>
<evidence type="ECO:0000313" key="3">
    <source>
        <dbReference type="EMBL" id="EWH11724.1"/>
    </source>
</evidence>
<keyword evidence="1" id="KW-0175">Coiled coil</keyword>
<keyword evidence="2" id="KW-0472">Membrane</keyword>
<evidence type="ECO:0000313" key="4">
    <source>
        <dbReference type="Proteomes" id="UP000019276"/>
    </source>
</evidence>
<dbReference type="OrthoDB" id="6378879at2"/>
<feature type="transmembrane region" description="Helical" evidence="2">
    <location>
        <begin position="249"/>
        <end position="270"/>
    </location>
</feature>
<sequence>MSFLDDIPFDGDTSTPIEEIKLKKKAHVQLSYRDRYSLSGRVTPAQQTFYHYLAQGNLQARLEKEQQAYQAELNRQLLEVEIEALKKRQSDKNSQLEKVNAVHRSIDLMLEKQLDNTLNNYPLKYFADSRDMGHFKRIFSVLGDDRLSVSGLESAITPCKWLADKFVFFCNSSDCRSHFANQESKDLKQATNFLNVKGITALIPVFLVEQKVALQKDFLKQPWSRFRRFAYWTALSALFIGRREKRNDLHIVFLLAYLSVFAELMLFSLLSSVAKDVQQDSIYAASKRQSDFRVKAIESYQPSGEITANLMQLIEPSLHKIIDALHFNYIPAAQIFDSQGDEHQALRNIMSKAKAFTQYKMLSIAKMDEREDILELLKLANMDNATMQFLRAQDYNAVSIFHALEWIRKA</sequence>
<keyword evidence="2" id="KW-0812">Transmembrane</keyword>
<reference evidence="3 4" key="1">
    <citation type="journal article" date="2014" name="Genome Announc.">
        <title>Draft Genome Sequence of the Agar-Degrading Bacterium Catenovulum sp. Strain DS-2, Isolated from Intestines of Haliotis diversicolor.</title>
        <authorList>
            <person name="Shan D."/>
            <person name="Li X."/>
            <person name="Gu Z."/>
            <person name="Wei G."/>
            <person name="Gao Z."/>
            <person name="Shao Z."/>
        </authorList>
    </citation>
    <scope>NUCLEOTIDE SEQUENCE [LARGE SCALE GENOMIC DNA]</scope>
    <source>
        <strain evidence="3 4">DS-2</strain>
    </source>
</reference>
<accession>W7QFN1</accession>
<gene>
    <name evidence="3" type="ORF">DS2_02835</name>
</gene>
<dbReference type="Gene3D" id="1.10.3210.10">
    <property type="entry name" value="Hypothetical protein af1432"/>
    <property type="match status" value="1"/>
</dbReference>
<dbReference type="RefSeq" id="WP_035013118.1">
    <property type="nucleotide sequence ID" value="NZ_ARZY01000003.1"/>
</dbReference>
<evidence type="ECO:0000256" key="2">
    <source>
        <dbReference type="SAM" id="Phobius"/>
    </source>
</evidence>
<proteinExistence type="predicted"/>
<organism evidence="3 4">
    <name type="scientific">Catenovulum agarivorans DS-2</name>
    <dbReference type="NCBI Taxonomy" id="1328313"/>
    <lineage>
        <taxon>Bacteria</taxon>
        <taxon>Pseudomonadati</taxon>
        <taxon>Pseudomonadota</taxon>
        <taxon>Gammaproteobacteria</taxon>
        <taxon>Alteromonadales</taxon>
        <taxon>Alteromonadaceae</taxon>
        <taxon>Catenovulum</taxon>
    </lineage>
</organism>
<evidence type="ECO:0000256" key="1">
    <source>
        <dbReference type="SAM" id="Coils"/>
    </source>
</evidence>
<dbReference type="AlphaFoldDB" id="W7QFN1"/>
<name>W7QFN1_9ALTE</name>
<dbReference type="SUPFAM" id="SSF109604">
    <property type="entry name" value="HD-domain/PDEase-like"/>
    <property type="match status" value="1"/>
</dbReference>
<protein>
    <recommendedName>
        <fullName evidence="5">HDOD domain-containing protein</fullName>
    </recommendedName>
</protein>
<evidence type="ECO:0008006" key="5">
    <source>
        <dbReference type="Google" id="ProtNLM"/>
    </source>
</evidence>